<dbReference type="InterPro" id="IPR006311">
    <property type="entry name" value="TAT_signal"/>
</dbReference>
<name>A0A502FKC5_9PROT</name>
<dbReference type="RefSeq" id="WP_140885757.1">
    <property type="nucleotide sequence ID" value="NZ_RCZP01000028.1"/>
</dbReference>
<protein>
    <submittedName>
        <fullName evidence="1">Uncharacterized protein</fullName>
    </submittedName>
</protein>
<dbReference type="EMBL" id="RCZP01000028">
    <property type="protein sequence ID" value="TPG49553.1"/>
    <property type="molecule type" value="Genomic_DNA"/>
</dbReference>
<gene>
    <name evidence="1" type="ORF">EAH89_21325</name>
</gene>
<evidence type="ECO:0000313" key="2">
    <source>
        <dbReference type="Proteomes" id="UP000317078"/>
    </source>
</evidence>
<dbReference type="AlphaFoldDB" id="A0A502FKC5"/>
<dbReference type="Proteomes" id="UP000317078">
    <property type="component" value="Unassembled WGS sequence"/>
</dbReference>
<keyword evidence="2" id="KW-1185">Reference proteome</keyword>
<organism evidence="1 2">
    <name type="scientific">Muricoccus nepalensis</name>
    <dbReference type="NCBI Taxonomy" id="1854500"/>
    <lineage>
        <taxon>Bacteria</taxon>
        <taxon>Pseudomonadati</taxon>
        <taxon>Pseudomonadota</taxon>
        <taxon>Alphaproteobacteria</taxon>
        <taxon>Acetobacterales</taxon>
        <taxon>Roseomonadaceae</taxon>
        <taxon>Muricoccus</taxon>
    </lineage>
</organism>
<reference evidence="1 2" key="1">
    <citation type="journal article" date="2019" name="Environ. Microbiol.">
        <title>Species interactions and distinct microbial communities in high Arctic permafrost affected cryosols are associated with the CH4 and CO2 gas fluxes.</title>
        <authorList>
            <person name="Altshuler I."/>
            <person name="Hamel J."/>
            <person name="Turney S."/>
            <person name="Magnuson E."/>
            <person name="Levesque R."/>
            <person name="Greer C."/>
            <person name="Whyte L.G."/>
        </authorList>
    </citation>
    <scope>NUCLEOTIDE SEQUENCE [LARGE SCALE GENOMIC DNA]</scope>
    <source>
        <strain evidence="1 2">S9.3B</strain>
    </source>
</reference>
<comment type="caution">
    <text evidence="1">The sequence shown here is derived from an EMBL/GenBank/DDBJ whole genome shotgun (WGS) entry which is preliminary data.</text>
</comment>
<evidence type="ECO:0000313" key="1">
    <source>
        <dbReference type="EMBL" id="TPG49553.1"/>
    </source>
</evidence>
<sequence>MSPARRNLLGGLAALAGAPALPHSAGSTAGLCDATLIAKCGEVIAAHEACVASYCYPINATPAQAKPYEEMADHYAGISFEAAEVAAQLPATTLAGLLAKAQAALAIATTDRDGQFLVSDNAEWLAIACLEDLVRFADGAA</sequence>
<proteinExistence type="predicted"/>
<accession>A0A502FKC5</accession>
<dbReference type="PROSITE" id="PS51318">
    <property type="entry name" value="TAT"/>
    <property type="match status" value="1"/>
</dbReference>